<name>A0A8C5MR53_9ANUR</name>
<dbReference type="CDD" id="cd01012">
    <property type="entry name" value="YcaC_related"/>
    <property type="match status" value="1"/>
</dbReference>
<gene>
    <name evidence="3" type="primary">ISOC2</name>
</gene>
<dbReference type="PRINTS" id="PR00267">
    <property type="entry name" value="INTFRNREGFCT"/>
</dbReference>
<protein>
    <submittedName>
        <fullName evidence="3">Isochorismatase domain containing 2</fullName>
    </submittedName>
</protein>
<reference evidence="3" key="2">
    <citation type="submission" date="2025-09" db="UniProtKB">
        <authorList>
            <consortium name="Ensembl"/>
        </authorList>
    </citation>
    <scope>IDENTIFICATION</scope>
</reference>
<sequence>MGSQKPRIIPWLIEQIDSQEYPGLMWINAEKTQFRIPWKHGLRQDRSDDDVRIFEEEKMLLNRIGKLGQRSSVLFLCDMQEKFRHNIAFFPQIVEVASRMLQAAKILEVPIIITEQYPKGLGPTVPELGADGLKKYSKTCFNMLTSEVEEELRSISDRKSVILCGIETQACIMSTTLDLLDKGFDVHVVADACSSRSQVDRFVALSRMKQSGAFLTTSEGVILQLLQDAAHPKFREVQKIIKESAPDSGLVSFFH</sequence>
<evidence type="ECO:0000313" key="4">
    <source>
        <dbReference type="Proteomes" id="UP000694569"/>
    </source>
</evidence>
<dbReference type="GO" id="GO:0000976">
    <property type="term" value="F:transcription cis-regulatory region binding"/>
    <property type="evidence" value="ECO:0007669"/>
    <property type="project" value="InterPro"/>
</dbReference>
<dbReference type="PROSITE" id="PS51507">
    <property type="entry name" value="IRF_2"/>
    <property type="match status" value="1"/>
</dbReference>
<evidence type="ECO:0000256" key="1">
    <source>
        <dbReference type="ARBA" id="ARBA00006336"/>
    </source>
</evidence>
<dbReference type="Pfam" id="PF00857">
    <property type="entry name" value="Isochorismatase"/>
    <property type="match status" value="1"/>
</dbReference>
<dbReference type="Proteomes" id="UP000694569">
    <property type="component" value="Unplaced"/>
</dbReference>
<dbReference type="InterPro" id="IPR000868">
    <property type="entry name" value="Isochorismatase-like_dom"/>
</dbReference>
<dbReference type="FunFam" id="3.40.50.850:FF:000001">
    <property type="entry name" value="Isochorismatase domain-containing protein 1"/>
    <property type="match status" value="1"/>
</dbReference>
<dbReference type="PANTHER" id="PTHR14119:SF3">
    <property type="entry name" value="ISOCHORISMATASE DOMAIN-CONTAINING PROTEIN 2"/>
    <property type="match status" value="1"/>
</dbReference>
<organism evidence="3 4">
    <name type="scientific">Leptobrachium leishanense</name>
    <name type="common">Leishan spiny toad</name>
    <dbReference type="NCBI Taxonomy" id="445787"/>
    <lineage>
        <taxon>Eukaryota</taxon>
        <taxon>Metazoa</taxon>
        <taxon>Chordata</taxon>
        <taxon>Craniata</taxon>
        <taxon>Vertebrata</taxon>
        <taxon>Euteleostomi</taxon>
        <taxon>Amphibia</taxon>
        <taxon>Batrachia</taxon>
        <taxon>Anura</taxon>
        <taxon>Pelobatoidea</taxon>
        <taxon>Megophryidae</taxon>
        <taxon>Leptobrachium</taxon>
    </lineage>
</organism>
<dbReference type="AlphaFoldDB" id="A0A8C5MR53"/>
<evidence type="ECO:0000313" key="3">
    <source>
        <dbReference type="Ensembl" id="ENSLLEP00000015915.1"/>
    </source>
</evidence>
<dbReference type="SUPFAM" id="SSF46785">
    <property type="entry name" value="Winged helix' DNA-binding domain"/>
    <property type="match status" value="1"/>
</dbReference>
<feature type="domain" description="IRF tryptophan pentad repeat" evidence="2">
    <location>
        <begin position="5"/>
        <end position="111"/>
    </location>
</feature>
<comment type="similarity">
    <text evidence="1">Belongs to the isochorismatase family.</text>
</comment>
<dbReference type="Pfam" id="PF00605">
    <property type="entry name" value="IRF"/>
    <property type="match status" value="1"/>
</dbReference>
<dbReference type="InterPro" id="IPR001346">
    <property type="entry name" value="Interferon_reg_fact_DNA-bd_dom"/>
</dbReference>
<proteinExistence type="inferred from homology"/>
<dbReference type="InterPro" id="IPR036380">
    <property type="entry name" value="Isochorismatase-like_sf"/>
</dbReference>
<dbReference type="PANTHER" id="PTHR14119">
    <property type="entry name" value="HYDROLASE"/>
    <property type="match status" value="1"/>
</dbReference>
<keyword evidence="4" id="KW-1185">Reference proteome</keyword>
<dbReference type="InterPro" id="IPR036390">
    <property type="entry name" value="WH_DNA-bd_sf"/>
</dbReference>
<evidence type="ECO:0000259" key="2">
    <source>
        <dbReference type="PROSITE" id="PS51507"/>
    </source>
</evidence>
<dbReference type="GeneTree" id="ENSGT00390000006753"/>
<reference evidence="3" key="1">
    <citation type="submission" date="2025-08" db="UniProtKB">
        <authorList>
            <consortium name="Ensembl"/>
        </authorList>
    </citation>
    <scope>IDENTIFICATION</scope>
</reference>
<dbReference type="SUPFAM" id="SSF52499">
    <property type="entry name" value="Isochorismatase-like hydrolases"/>
    <property type="match status" value="1"/>
</dbReference>
<dbReference type="SMART" id="SM00348">
    <property type="entry name" value="IRF"/>
    <property type="match status" value="1"/>
</dbReference>
<dbReference type="Gene3D" id="3.40.50.850">
    <property type="entry name" value="Isochorismatase-like"/>
    <property type="match status" value="1"/>
</dbReference>
<accession>A0A8C5MR53</accession>
<dbReference type="Ensembl" id="ENSLLET00000016524.1">
    <property type="protein sequence ID" value="ENSLLEP00000015915.1"/>
    <property type="gene ID" value="ENSLLEG00000010121.1"/>
</dbReference>
<dbReference type="OrthoDB" id="269496at2759"/>
<dbReference type="InterPro" id="IPR050993">
    <property type="entry name" value="Isochorismatase_domain"/>
</dbReference>